<dbReference type="KEGG" id="ehx:EMIHUDRAFT_226070"/>
<reference evidence="1" key="2">
    <citation type="submission" date="2024-10" db="UniProtKB">
        <authorList>
            <consortium name="EnsemblProtists"/>
        </authorList>
    </citation>
    <scope>IDENTIFICATION</scope>
</reference>
<accession>A0A0D3KLE8</accession>
<dbReference type="EnsemblProtists" id="EOD36583">
    <property type="protein sequence ID" value="EOD36583"/>
    <property type="gene ID" value="EMIHUDRAFT_226070"/>
</dbReference>
<evidence type="ECO:0000313" key="2">
    <source>
        <dbReference type="Proteomes" id="UP000013827"/>
    </source>
</evidence>
<dbReference type="GeneID" id="17281853"/>
<proteinExistence type="predicted"/>
<dbReference type="HOGENOM" id="CLU_1247388_0_0_1"/>
<sequence>MLALCSAIHVGFTLPPPEPGRRAALVGAASALSLGVPLVPVGDAPGKATPTVKLPQYKNDPNKGTCNWRSADKTGAKSSCVKTQVLEPYNVRLAQAFNGDFTDPAHPQGYRRVLVTGFGDVEIKGSDEQRFCGGPNDTSTTCANFKEFTLTGTMAKDGKSLTIDFSPKGGPTDLLAKKVFKNGVTGHEHLDAAELEFPDGNVWSKVYYGPMTQRLLDAHGPI</sequence>
<organism evidence="1 2">
    <name type="scientific">Emiliania huxleyi (strain CCMP1516)</name>
    <dbReference type="NCBI Taxonomy" id="280463"/>
    <lineage>
        <taxon>Eukaryota</taxon>
        <taxon>Haptista</taxon>
        <taxon>Haptophyta</taxon>
        <taxon>Prymnesiophyceae</taxon>
        <taxon>Isochrysidales</taxon>
        <taxon>Noelaerhabdaceae</taxon>
        <taxon>Emiliania</taxon>
    </lineage>
</organism>
<reference evidence="2" key="1">
    <citation type="journal article" date="2013" name="Nature">
        <title>Pan genome of the phytoplankton Emiliania underpins its global distribution.</title>
        <authorList>
            <person name="Read B.A."/>
            <person name="Kegel J."/>
            <person name="Klute M.J."/>
            <person name="Kuo A."/>
            <person name="Lefebvre S.C."/>
            <person name="Maumus F."/>
            <person name="Mayer C."/>
            <person name="Miller J."/>
            <person name="Monier A."/>
            <person name="Salamov A."/>
            <person name="Young J."/>
            <person name="Aguilar M."/>
            <person name="Claverie J.M."/>
            <person name="Frickenhaus S."/>
            <person name="Gonzalez K."/>
            <person name="Herman E.K."/>
            <person name="Lin Y.C."/>
            <person name="Napier J."/>
            <person name="Ogata H."/>
            <person name="Sarno A.F."/>
            <person name="Shmutz J."/>
            <person name="Schroeder D."/>
            <person name="de Vargas C."/>
            <person name="Verret F."/>
            <person name="von Dassow P."/>
            <person name="Valentin K."/>
            <person name="Van de Peer Y."/>
            <person name="Wheeler G."/>
            <person name="Dacks J.B."/>
            <person name="Delwiche C.F."/>
            <person name="Dyhrman S.T."/>
            <person name="Glockner G."/>
            <person name="John U."/>
            <person name="Richards T."/>
            <person name="Worden A.Z."/>
            <person name="Zhang X."/>
            <person name="Grigoriev I.V."/>
            <person name="Allen A.E."/>
            <person name="Bidle K."/>
            <person name="Borodovsky M."/>
            <person name="Bowler C."/>
            <person name="Brownlee C."/>
            <person name="Cock J.M."/>
            <person name="Elias M."/>
            <person name="Gladyshev V.N."/>
            <person name="Groth M."/>
            <person name="Guda C."/>
            <person name="Hadaegh A."/>
            <person name="Iglesias-Rodriguez M.D."/>
            <person name="Jenkins J."/>
            <person name="Jones B.M."/>
            <person name="Lawson T."/>
            <person name="Leese F."/>
            <person name="Lindquist E."/>
            <person name="Lobanov A."/>
            <person name="Lomsadze A."/>
            <person name="Malik S.B."/>
            <person name="Marsh M.E."/>
            <person name="Mackinder L."/>
            <person name="Mock T."/>
            <person name="Mueller-Roeber B."/>
            <person name="Pagarete A."/>
            <person name="Parker M."/>
            <person name="Probert I."/>
            <person name="Quesneville H."/>
            <person name="Raines C."/>
            <person name="Rensing S.A."/>
            <person name="Riano-Pachon D.M."/>
            <person name="Richier S."/>
            <person name="Rokitta S."/>
            <person name="Shiraiwa Y."/>
            <person name="Soanes D.M."/>
            <person name="van der Giezen M."/>
            <person name="Wahlund T.M."/>
            <person name="Williams B."/>
            <person name="Wilson W."/>
            <person name="Wolfe G."/>
            <person name="Wurch L.L."/>
        </authorList>
    </citation>
    <scope>NUCLEOTIDE SEQUENCE</scope>
</reference>
<dbReference type="AlphaFoldDB" id="A0A0D3KLE8"/>
<dbReference type="PaxDb" id="2903-EOD36583"/>
<protein>
    <submittedName>
        <fullName evidence="1">Uncharacterized protein</fullName>
    </submittedName>
</protein>
<keyword evidence="2" id="KW-1185">Reference proteome</keyword>
<dbReference type="Proteomes" id="UP000013827">
    <property type="component" value="Unassembled WGS sequence"/>
</dbReference>
<name>A0A0D3KLE8_EMIH1</name>
<dbReference type="RefSeq" id="XP_005789012.1">
    <property type="nucleotide sequence ID" value="XM_005788955.1"/>
</dbReference>
<evidence type="ECO:0000313" key="1">
    <source>
        <dbReference type="EnsemblProtists" id="EOD36583"/>
    </source>
</evidence>